<dbReference type="KEGG" id="dgo:DGo_PE0008"/>
<sequence length="44" mass="5017">MNVAIFPFRRNFTQVSQTRSNLAIKVYKIRAVSLFRKGLFGVAA</sequence>
<name>H8H3Q5_DEIGI</name>
<dbReference type="AlphaFoldDB" id="H8H3Q5"/>
<dbReference type="Proteomes" id="UP000007575">
    <property type="component" value="Plasmid P5"/>
</dbReference>
<dbReference type="HOGENOM" id="CLU_3215254_0_0_0"/>
<gene>
    <name evidence="1" type="ordered locus">DGo_PE0008</name>
</gene>
<accession>H8H3Q5</accession>
<reference evidence="1 2" key="1">
    <citation type="journal article" date="2012" name="PLoS ONE">
        <title>Genome sequence and transcriptome analysis of the radioresistant bacterium Deinococcus gobiensis: insights into the extreme environmental adaptations.</title>
        <authorList>
            <person name="Yuan M."/>
            <person name="Chen M."/>
            <person name="Zhang W."/>
            <person name="Lu W."/>
            <person name="Wang J."/>
            <person name="Yang M."/>
            <person name="Zhao P."/>
            <person name="Tang R."/>
            <person name="Li X."/>
            <person name="Hao Y."/>
            <person name="Zhou Z."/>
            <person name="Zhan Y."/>
            <person name="Yu H."/>
            <person name="Teng C."/>
            <person name="Yan Y."/>
            <person name="Ping S."/>
            <person name="Wang Y."/>
            <person name="Lin M."/>
        </authorList>
    </citation>
    <scope>NUCLEOTIDE SEQUENCE [LARGE SCALE GENOMIC DNA]</scope>
    <source>
        <strain evidence="2">DSM 21396 / JCM 16679 / CGMCC 1.7299 / I-0</strain>
        <plasmid evidence="1">P5</plasmid>
    </source>
</reference>
<organism evidence="1 2">
    <name type="scientific">Deinococcus gobiensis (strain DSM 21396 / JCM 16679 / CGMCC 1.7299 / I-0)</name>
    <dbReference type="NCBI Taxonomy" id="745776"/>
    <lineage>
        <taxon>Bacteria</taxon>
        <taxon>Thermotogati</taxon>
        <taxon>Deinococcota</taxon>
        <taxon>Deinococci</taxon>
        <taxon>Deinococcales</taxon>
        <taxon>Deinococcaceae</taxon>
        <taxon>Deinococcus</taxon>
    </lineage>
</organism>
<dbReference type="RefSeq" id="WP_014695794.1">
    <property type="nucleotide sequence ID" value="NC_017806.1"/>
</dbReference>
<geneLocation type="plasmid" evidence="1 2">
    <name>P5</name>
</geneLocation>
<proteinExistence type="predicted"/>
<dbReference type="EMBL" id="CP002196">
    <property type="protein sequence ID" value="AFD28152.1"/>
    <property type="molecule type" value="Genomic_DNA"/>
</dbReference>
<keyword evidence="1" id="KW-0614">Plasmid</keyword>
<protein>
    <submittedName>
        <fullName evidence="1">Uncharacterized protein</fullName>
    </submittedName>
</protein>
<evidence type="ECO:0000313" key="2">
    <source>
        <dbReference type="Proteomes" id="UP000007575"/>
    </source>
</evidence>
<keyword evidence="2" id="KW-1185">Reference proteome</keyword>
<dbReference type="PATRIC" id="fig|745776.4.peg.4043"/>
<evidence type="ECO:0000313" key="1">
    <source>
        <dbReference type="EMBL" id="AFD28152.1"/>
    </source>
</evidence>